<evidence type="ECO:0000256" key="6">
    <source>
        <dbReference type="SAM" id="MobiDB-lite"/>
    </source>
</evidence>
<dbReference type="InterPro" id="IPR030878">
    <property type="entry name" value="Ribosomal_uL15"/>
</dbReference>
<dbReference type="EMBL" id="BONW01000021">
    <property type="protein sequence ID" value="GIG89669.1"/>
    <property type="molecule type" value="Genomic_DNA"/>
</dbReference>
<keyword evidence="4" id="KW-0694">RNA-binding</keyword>
<evidence type="ECO:0000313" key="8">
    <source>
        <dbReference type="EMBL" id="GIG89669.1"/>
    </source>
</evidence>
<feature type="compositionally biased region" description="Basic and acidic residues" evidence="6">
    <location>
        <begin position="15"/>
        <end position="28"/>
    </location>
</feature>
<dbReference type="InterPro" id="IPR036227">
    <property type="entry name" value="Ribosomal_uL15/eL18_sf"/>
</dbReference>
<evidence type="ECO:0000313" key="9">
    <source>
        <dbReference type="Proteomes" id="UP000646749"/>
    </source>
</evidence>
<dbReference type="GO" id="GO:0005840">
    <property type="term" value="C:ribosome"/>
    <property type="evidence" value="ECO:0007669"/>
    <property type="project" value="UniProtKB-KW"/>
</dbReference>
<feature type="region of interest" description="Disordered" evidence="6">
    <location>
        <begin position="1"/>
        <end position="42"/>
    </location>
</feature>
<dbReference type="Pfam" id="PF00828">
    <property type="entry name" value="Ribosomal_L27A"/>
    <property type="match status" value="1"/>
</dbReference>
<evidence type="ECO:0000256" key="4">
    <source>
        <dbReference type="HAMAP-Rule" id="MF_01341"/>
    </source>
</evidence>
<evidence type="ECO:0000256" key="1">
    <source>
        <dbReference type="ARBA" id="ARBA00007320"/>
    </source>
</evidence>
<dbReference type="InterPro" id="IPR001196">
    <property type="entry name" value="Ribosomal_uL15_CS"/>
</dbReference>
<evidence type="ECO:0000256" key="5">
    <source>
        <dbReference type="RuleBase" id="RU003888"/>
    </source>
</evidence>
<dbReference type="RefSeq" id="WP_203868106.1">
    <property type="nucleotide sequence ID" value="NZ_BONW01000021.1"/>
</dbReference>
<keyword evidence="3 4" id="KW-0687">Ribonucleoprotein</keyword>
<evidence type="ECO:0000259" key="7">
    <source>
        <dbReference type="Pfam" id="PF00828"/>
    </source>
</evidence>
<sequence length="147" mass="15336">MTIKVHHLRPAPGAKTEKTRVGRGEGSKGKTAGRGTKGSKARKNISAAFEGGQMPIHMRLPKLKGFKNKFKVVFQVVNLDRLAELFPEGGQVGPQELVQAGAVRKGQPVKVLGTGELGGVALQVSAHAFSASAKEKITAAGGSATEL</sequence>
<name>A0ABQ4E4M8_9ACTN</name>
<protein>
    <recommendedName>
        <fullName evidence="4">Large ribosomal subunit protein uL15</fullName>
    </recommendedName>
</protein>
<dbReference type="Proteomes" id="UP000646749">
    <property type="component" value="Unassembled WGS sequence"/>
</dbReference>
<dbReference type="HAMAP" id="MF_01341">
    <property type="entry name" value="Ribosomal_uL15"/>
    <property type="match status" value="1"/>
</dbReference>
<evidence type="ECO:0000256" key="2">
    <source>
        <dbReference type="ARBA" id="ARBA00022980"/>
    </source>
</evidence>
<dbReference type="PANTHER" id="PTHR12934:SF11">
    <property type="entry name" value="LARGE RIBOSOMAL SUBUNIT PROTEIN UL15M"/>
    <property type="match status" value="1"/>
</dbReference>
<keyword evidence="4" id="KW-0699">rRNA-binding</keyword>
<dbReference type="Gene3D" id="3.100.10.10">
    <property type="match status" value="1"/>
</dbReference>
<comment type="similarity">
    <text evidence="1 4 5">Belongs to the universal ribosomal protein uL15 family.</text>
</comment>
<organism evidence="8 9">
    <name type="scientific">Plantactinospora endophytica</name>
    <dbReference type="NCBI Taxonomy" id="673535"/>
    <lineage>
        <taxon>Bacteria</taxon>
        <taxon>Bacillati</taxon>
        <taxon>Actinomycetota</taxon>
        <taxon>Actinomycetes</taxon>
        <taxon>Micromonosporales</taxon>
        <taxon>Micromonosporaceae</taxon>
        <taxon>Plantactinospora</taxon>
    </lineage>
</organism>
<comment type="caution">
    <text evidence="8">The sequence shown here is derived from an EMBL/GenBank/DDBJ whole genome shotgun (WGS) entry which is preliminary data.</text>
</comment>
<comment type="subunit">
    <text evidence="4">Part of the 50S ribosomal subunit.</text>
</comment>
<dbReference type="PANTHER" id="PTHR12934">
    <property type="entry name" value="50S RIBOSOMAL PROTEIN L15"/>
    <property type="match status" value="1"/>
</dbReference>
<keyword evidence="2 4" id="KW-0689">Ribosomal protein</keyword>
<proteinExistence type="inferred from homology"/>
<accession>A0ABQ4E4M8</accession>
<dbReference type="InterPro" id="IPR005749">
    <property type="entry name" value="Ribosomal_uL15_bac-type"/>
</dbReference>
<feature type="domain" description="Large ribosomal subunit protein uL15/eL18" evidence="7">
    <location>
        <begin position="76"/>
        <end position="145"/>
    </location>
</feature>
<comment type="function">
    <text evidence="4">Binds to the 23S rRNA.</text>
</comment>
<keyword evidence="9" id="KW-1185">Reference proteome</keyword>
<gene>
    <name evidence="4 8" type="primary">rplO</name>
    <name evidence="8" type="ORF">Pen02_46050</name>
</gene>
<dbReference type="SUPFAM" id="SSF52080">
    <property type="entry name" value="Ribosomal proteins L15p and L18e"/>
    <property type="match status" value="1"/>
</dbReference>
<dbReference type="InterPro" id="IPR021131">
    <property type="entry name" value="Ribosomal_uL15/eL18"/>
</dbReference>
<dbReference type="NCBIfam" id="TIGR01071">
    <property type="entry name" value="rplO_bact"/>
    <property type="match status" value="1"/>
</dbReference>
<reference evidence="8 9" key="1">
    <citation type="submission" date="2021-01" db="EMBL/GenBank/DDBJ databases">
        <title>Whole genome shotgun sequence of Plantactinospora endophytica NBRC 110450.</title>
        <authorList>
            <person name="Komaki H."/>
            <person name="Tamura T."/>
        </authorList>
    </citation>
    <scope>NUCLEOTIDE SEQUENCE [LARGE SCALE GENOMIC DNA]</scope>
    <source>
        <strain evidence="8 9">NBRC 110450</strain>
    </source>
</reference>
<dbReference type="PROSITE" id="PS00475">
    <property type="entry name" value="RIBOSOMAL_L15"/>
    <property type="match status" value="1"/>
</dbReference>
<evidence type="ECO:0000256" key="3">
    <source>
        <dbReference type="ARBA" id="ARBA00023274"/>
    </source>
</evidence>